<keyword evidence="2" id="KW-1185">Reference proteome</keyword>
<name>A0A0A2FFC5_9PORP</name>
<dbReference type="Proteomes" id="UP000249300">
    <property type="component" value="Chromosome 1"/>
</dbReference>
<dbReference type="KEGG" id="pcre:NCTC12858_00176"/>
<dbReference type="AlphaFoldDB" id="A0A0A2FFC5"/>
<dbReference type="STRING" id="393921.HQ45_06820"/>
<dbReference type="RefSeq" id="WP_023936032.1">
    <property type="nucleotide sequence ID" value="NZ_FUXH01000005.1"/>
</dbReference>
<dbReference type="EMBL" id="LS483447">
    <property type="protein sequence ID" value="SQH72362.1"/>
    <property type="molecule type" value="Genomic_DNA"/>
</dbReference>
<dbReference type="OrthoDB" id="9798107at2"/>
<sequence>MSDVQLIRGIIHLISNFATQKNAIMSATITGSIAEAYYRIPQHIQDKAWGYLPTEMQDIITQFKQKYG</sequence>
<reference evidence="1 2" key="1">
    <citation type="submission" date="2018-06" db="EMBL/GenBank/DDBJ databases">
        <authorList>
            <consortium name="Pathogen Informatics"/>
            <person name="Doyle S."/>
        </authorList>
    </citation>
    <scope>NUCLEOTIDE SEQUENCE [LARGE SCALE GENOMIC DNA]</scope>
    <source>
        <strain evidence="1 2">NCTC12858</strain>
    </source>
</reference>
<evidence type="ECO:0000313" key="2">
    <source>
        <dbReference type="Proteomes" id="UP000249300"/>
    </source>
</evidence>
<evidence type="ECO:0000313" key="1">
    <source>
        <dbReference type="EMBL" id="SQH72362.1"/>
    </source>
</evidence>
<accession>A0A0A2FFC5</accession>
<gene>
    <name evidence="1" type="ORF">NCTC12858_00176</name>
</gene>
<protein>
    <submittedName>
        <fullName evidence="1">Uncharacterized protein</fullName>
    </submittedName>
</protein>
<organism evidence="1 2">
    <name type="scientific">Porphyromonas crevioricanis</name>
    <dbReference type="NCBI Taxonomy" id="393921"/>
    <lineage>
        <taxon>Bacteria</taxon>
        <taxon>Pseudomonadati</taxon>
        <taxon>Bacteroidota</taxon>
        <taxon>Bacteroidia</taxon>
        <taxon>Bacteroidales</taxon>
        <taxon>Porphyromonadaceae</taxon>
        <taxon>Porphyromonas</taxon>
    </lineage>
</organism>
<proteinExistence type="predicted"/>